<sequence length="240" mass="26982">MMAQLQSEAERQLIELPVRVSGQTNERVLKFECDWDVGIGGSVWTSGELLTSHLGLQHDKYAGAFNGKTIVELGSGTGFVGMMTAVAFEPARVFLTDLASHLHSMKRNVDINREIFVDGTQVHVRELAWGVQDHTAAFLRELRHSNDSTGSVDVILGTDVAYLEELYEPLLATLNELATPETLILLGLNRNDTSIAFFRRLEQEGYEFYKISDREIDPNFRGKDFGLFEIHRRLRPARSG</sequence>
<dbReference type="SUPFAM" id="SSF53335">
    <property type="entry name" value="S-adenosyl-L-methionine-dependent methyltransferases"/>
    <property type="match status" value="1"/>
</dbReference>
<comment type="caution">
    <text evidence="1">The sequence shown here is derived from an EMBL/GenBank/DDBJ whole genome shotgun (WGS) entry which is preliminary data.</text>
</comment>
<keyword evidence="2" id="KW-1185">Reference proteome</keyword>
<evidence type="ECO:0000313" key="2">
    <source>
        <dbReference type="Proteomes" id="UP001146120"/>
    </source>
</evidence>
<reference evidence="1" key="2">
    <citation type="journal article" date="2023" name="Microbiol Resour">
        <title>Decontamination and Annotation of the Draft Genome Sequence of the Oomycete Lagenidium giganteum ARSEF 373.</title>
        <authorList>
            <person name="Morgan W.R."/>
            <person name="Tartar A."/>
        </authorList>
    </citation>
    <scope>NUCLEOTIDE SEQUENCE</scope>
    <source>
        <strain evidence="1">ARSEF 373</strain>
    </source>
</reference>
<organism evidence="1 2">
    <name type="scientific">Lagenidium giganteum</name>
    <dbReference type="NCBI Taxonomy" id="4803"/>
    <lineage>
        <taxon>Eukaryota</taxon>
        <taxon>Sar</taxon>
        <taxon>Stramenopiles</taxon>
        <taxon>Oomycota</taxon>
        <taxon>Peronosporomycetes</taxon>
        <taxon>Pythiales</taxon>
        <taxon>Pythiaceae</taxon>
    </lineage>
</organism>
<dbReference type="Gene3D" id="3.40.50.150">
    <property type="entry name" value="Vaccinia Virus protein VP39"/>
    <property type="match status" value="1"/>
</dbReference>
<dbReference type="AlphaFoldDB" id="A0AAV2YYI8"/>
<dbReference type="Proteomes" id="UP001146120">
    <property type="component" value="Unassembled WGS sequence"/>
</dbReference>
<dbReference type="PANTHER" id="PTHR14614">
    <property type="entry name" value="HEPATOCELLULAR CARCINOMA-ASSOCIATED ANTIGEN"/>
    <property type="match status" value="1"/>
</dbReference>
<name>A0AAV2YYI8_9STRA</name>
<dbReference type="PANTHER" id="PTHR14614:SF132">
    <property type="entry name" value="PROTEIN-LYSINE METHYLTRANSFERASE C42C1.13"/>
    <property type="match status" value="1"/>
</dbReference>
<dbReference type="EMBL" id="DAKRPA010000090">
    <property type="protein sequence ID" value="DAZ99115.1"/>
    <property type="molecule type" value="Genomic_DNA"/>
</dbReference>
<protein>
    <submittedName>
        <fullName evidence="1">Uncharacterized protein</fullName>
    </submittedName>
</protein>
<dbReference type="InterPro" id="IPR019410">
    <property type="entry name" value="Methyltransf_16"/>
</dbReference>
<reference evidence="1" key="1">
    <citation type="submission" date="2022-11" db="EMBL/GenBank/DDBJ databases">
        <authorList>
            <person name="Morgan W.R."/>
            <person name="Tartar A."/>
        </authorList>
    </citation>
    <scope>NUCLEOTIDE SEQUENCE</scope>
    <source>
        <strain evidence="1">ARSEF 373</strain>
    </source>
</reference>
<gene>
    <name evidence="1" type="ORF">N0F65_008420</name>
</gene>
<evidence type="ECO:0000313" key="1">
    <source>
        <dbReference type="EMBL" id="DAZ99115.1"/>
    </source>
</evidence>
<proteinExistence type="predicted"/>
<dbReference type="InterPro" id="IPR029063">
    <property type="entry name" value="SAM-dependent_MTases_sf"/>
</dbReference>
<dbReference type="Pfam" id="PF10294">
    <property type="entry name" value="Methyltransf_16"/>
    <property type="match status" value="1"/>
</dbReference>
<accession>A0AAV2YYI8</accession>